<proteinExistence type="inferred from homology"/>
<dbReference type="InterPro" id="IPR001910">
    <property type="entry name" value="Inosine/uridine_hydrolase_dom"/>
</dbReference>
<dbReference type="PANTHER" id="PTHR12304">
    <property type="entry name" value="INOSINE-URIDINE PREFERRING NUCLEOSIDE HYDROLASE"/>
    <property type="match status" value="1"/>
</dbReference>
<evidence type="ECO:0000256" key="3">
    <source>
        <dbReference type="ARBA" id="ARBA00023295"/>
    </source>
</evidence>
<dbReference type="AlphaFoldDB" id="A0AAW0EAI9"/>
<dbReference type="Pfam" id="PF01156">
    <property type="entry name" value="IU_nuc_hydro"/>
    <property type="match status" value="1"/>
</dbReference>
<dbReference type="GO" id="GO:0045437">
    <property type="term" value="F:uridine nucleosidase activity"/>
    <property type="evidence" value="ECO:0007669"/>
    <property type="project" value="UniProtKB-EC"/>
</dbReference>
<dbReference type="GO" id="GO:0006152">
    <property type="term" value="P:purine nucleoside catabolic process"/>
    <property type="evidence" value="ECO:0007669"/>
    <property type="project" value="TreeGrafter"/>
</dbReference>
<evidence type="ECO:0000313" key="7">
    <source>
        <dbReference type="Proteomes" id="UP001383192"/>
    </source>
</evidence>
<accession>A0AAW0EAI9</accession>
<comment type="caution">
    <text evidence="6">The sequence shown here is derived from an EMBL/GenBank/DDBJ whole genome shotgun (WGS) entry which is preliminary data.</text>
</comment>
<feature type="region of interest" description="Disordered" evidence="4">
    <location>
        <begin position="73"/>
        <end position="93"/>
    </location>
</feature>
<dbReference type="InterPro" id="IPR036452">
    <property type="entry name" value="Ribo_hydro-like"/>
</dbReference>
<organism evidence="6 7">
    <name type="scientific">Paramarasmius palmivorus</name>
    <dbReference type="NCBI Taxonomy" id="297713"/>
    <lineage>
        <taxon>Eukaryota</taxon>
        <taxon>Fungi</taxon>
        <taxon>Dikarya</taxon>
        <taxon>Basidiomycota</taxon>
        <taxon>Agaricomycotina</taxon>
        <taxon>Agaricomycetes</taxon>
        <taxon>Agaricomycetidae</taxon>
        <taxon>Agaricales</taxon>
        <taxon>Marasmiineae</taxon>
        <taxon>Marasmiaceae</taxon>
        <taxon>Paramarasmius</taxon>
    </lineage>
</organism>
<dbReference type="EC" id="3.2.2.3" evidence="6"/>
<dbReference type="PANTHER" id="PTHR12304:SF4">
    <property type="entry name" value="URIDINE NUCLEOSIDASE"/>
    <property type="match status" value="1"/>
</dbReference>
<feature type="domain" description="Inosine/uridine-preferring nucleoside hydrolase" evidence="5">
    <location>
        <begin position="5"/>
        <end position="339"/>
    </location>
</feature>
<evidence type="ECO:0000256" key="1">
    <source>
        <dbReference type="ARBA" id="ARBA00009176"/>
    </source>
</evidence>
<dbReference type="SUPFAM" id="SSF53590">
    <property type="entry name" value="Nucleoside hydrolase"/>
    <property type="match status" value="1"/>
</dbReference>
<evidence type="ECO:0000256" key="2">
    <source>
        <dbReference type="ARBA" id="ARBA00022801"/>
    </source>
</evidence>
<name>A0AAW0EAI9_9AGAR</name>
<keyword evidence="2 6" id="KW-0378">Hydrolase</keyword>
<dbReference type="GO" id="GO:0005829">
    <property type="term" value="C:cytosol"/>
    <property type="evidence" value="ECO:0007669"/>
    <property type="project" value="TreeGrafter"/>
</dbReference>
<dbReference type="EMBL" id="JAYKXP010000003">
    <property type="protein sequence ID" value="KAK7060358.1"/>
    <property type="molecule type" value="Genomic_DNA"/>
</dbReference>
<keyword evidence="3 6" id="KW-0326">Glycosidase</keyword>
<dbReference type="Gene3D" id="3.90.245.10">
    <property type="entry name" value="Ribonucleoside hydrolase-like"/>
    <property type="match status" value="1"/>
</dbReference>
<sequence length="358" mass="38955">MSKNVWLDVDPGHDDATAILLAIHCKNIKLLGVSTTHGNADSHCTAINAARCLLAFGAEKDIRVYPGASKPLIRPTKHDPEIHGPDGLGGVEGLPDRSDPNVLAWIAHDTDRKPMRAVEGMAHHIKESWKDGSGKKVTIISCGPMTNIALFVSVYPDLVDAIEEFVFMGGGVGLGNRSAVAEFNILCDPHAAQIVLDTPVPAVMVPINVTHTAIVTRDIHSRLLSPSSPSNIDNALPPASTNLRHTLSTLINFFADTYKSTFGFDKGPPLHDALTVAYVSQPELFKTQRYRVDIELTGEHTMGETVVDMWNYRNCDNSWGRNGKNCIVTEALDVPAFFELFLSCVSQCDLVSPLNRQA</sequence>
<protein>
    <submittedName>
        <fullName evidence="6">Uridine nucleosidase 1</fullName>
        <ecNumber evidence="6">3.2.2.3</ecNumber>
    </submittedName>
</protein>
<reference evidence="6 7" key="1">
    <citation type="submission" date="2024-01" db="EMBL/GenBank/DDBJ databases">
        <title>A draft genome for a cacao thread blight-causing isolate of Paramarasmius palmivorus.</title>
        <authorList>
            <person name="Baruah I.K."/>
            <person name="Bukari Y."/>
            <person name="Amoako-Attah I."/>
            <person name="Meinhardt L.W."/>
            <person name="Bailey B.A."/>
            <person name="Cohen S.P."/>
        </authorList>
    </citation>
    <scope>NUCLEOTIDE SEQUENCE [LARGE SCALE GENOMIC DNA]</scope>
    <source>
        <strain evidence="6 7">GH-12</strain>
    </source>
</reference>
<evidence type="ECO:0000313" key="6">
    <source>
        <dbReference type="EMBL" id="KAK7060358.1"/>
    </source>
</evidence>
<dbReference type="Proteomes" id="UP001383192">
    <property type="component" value="Unassembled WGS sequence"/>
</dbReference>
<gene>
    <name evidence="6" type="primary">URH1</name>
    <name evidence="6" type="ORF">VNI00_001123</name>
</gene>
<keyword evidence="7" id="KW-1185">Reference proteome</keyword>
<comment type="similarity">
    <text evidence="1">Belongs to the IUNH family.</text>
</comment>
<evidence type="ECO:0000259" key="5">
    <source>
        <dbReference type="Pfam" id="PF01156"/>
    </source>
</evidence>
<evidence type="ECO:0000256" key="4">
    <source>
        <dbReference type="SAM" id="MobiDB-lite"/>
    </source>
</evidence>
<dbReference type="InterPro" id="IPR023186">
    <property type="entry name" value="IUNH"/>
</dbReference>
<dbReference type="GO" id="GO:0008477">
    <property type="term" value="F:purine nucleosidase activity"/>
    <property type="evidence" value="ECO:0007669"/>
    <property type="project" value="TreeGrafter"/>
</dbReference>